<evidence type="ECO:0000256" key="1">
    <source>
        <dbReference type="ARBA" id="ARBA00004167"/>
    </source>
</evidence>
<dbReference type="InterPro" id="IPR002172">
    <property type="entry name" value="LDrepeatLR_classA_rpt"/>
</dbReference>
<dbReference type="PROSITE" id="PS01209">
    <property type="entry name" value="LDLRA_1"/>
    <property type="match status" value="2"/>
</dbReference>
<keyword evidence="8 11" id="KW-1015">Disulfide bond</keyword>
<evidence type="ECO:0000313" key="13">
    <source>
        <dbReference type="Proteomes" id="UP000694856"/>
    </source>
</evidence>
<accession>A0A8B8SYG8</accession>
<comment type="similarity">
    <text evidence="2">Belongs to the LDLR family.</text>
</comment>
<evidence type="ECO:0000256" key="2">
    <source>
        <dbReference type="ARBA" id="ARBA00009939"/>
    </source>
</evidence>
<evidence type="ECO:0000256" key="8">
    <source>
        <dbReference type="ARBA" id="ARBA00023157"/>
    </source>
</evidence>
<dbReference type="FunFam" id="4.10.400.10:FF:000034">
    <property type="entry name" value="Low-density lipoprotein receptor-related protein 2"/>
    <property type="match status" value="1"/>
</dbReference>
<evidence type="ECO:0000313" key="14">
    <source>
        <dbReference type="RefSeq" id="XP_032335055.1"/>
    </source>
</evidence>
<comment type="caution">
    <text evidence="11">Lacks conserved residue(s) required for the propagation of feature annotation.</text>
</comment>
<dbReference type="Proteomes" id="UP000694856">
    <property type="component" value="Chromosome 5"/>
</dbReference>
<evidence type="ECO:0000256" key="12">
    <source>
        <dbReference type="SAM" id="SignalP"/>
    </source>
</evidence>
<dbReference type="SUPFAM" id="SSF57424">
    <property type="entry name" value="LDL receptor-like module"/>
    <property type="match status" value="2"/>
</dbReference>
<feature type="disulfide bond" evidence="11">
    <location>
        <begin position="28"/>
        <end position="40"/>
    </location>
</feature>
<dbReference type="InterPro" id="IPR036055">
    <property type="entry name" value="LDL_receptor-like_sf"/>
</dbReference>
<keyword evidence="7" id="KW-0472">Membrane</keyword>
<feature type="disulfide bond" evidence="11">
    <location>
        <begin position="47"/>
        <end position="62"/>
    </location>
</feature>
<gene>
    <name evidence="14" type="primary">LOC116663522</name>
</gene>
<evidence type="ECO:0000256" key="11">
    <source>
        <dbReference type="PROSITE-ProRule" id="PRU00124"/>
    </source>
</evidence>
<evidence type="ECO:0000256" key="7">
    <source>
        <dbReference type="ARBA" id="ARBA00023136"/>
    </source>
</evidence>
<evidence type="ECO:0000256" key="3">
    <source>
        <dbReference type="ARBA" id="ARBA00022692"/>
    </source>
</evidence>
<keyword evidence="4 12" id="KW-0732">Signal</keyword>
<organism evidence="13 14">
    <name type="scientific">Camelus ferus</name>
    <name type="common">Wild bactrian camel</name>
    <name type="synonym">Camelus bactrianus ferus</name>
    <dbReference type="NCBI Taxonomy" id="419612"/>
    <lineage>
        <taxon>Eukaryota</taxon>
        <taxon>Metazoa</taxon>
        <taxon>Chordata</taxon>
        <taxon>Craniata</taxon>
        <taxon>Vertebrata</taxon>
        <taxon>Euteleostomi</taxon>
        <taxon>Mammalia</taxon>
        <taxon>Eutheria</taxon>
        <taxon>Laurasiatheria</taxon>
        <taxon>Artiodactyla</taxon>
        <taxon>Tylopoda</taxon>
        <taxon>Camelidae</taxon>
        <taxon>Camelus</taxon>
    </lineage>
</organism>
<dbReference type="RefSeq" id="XP_032335055.1">
    <property type="nucleotide sequence ID" value="XM_032479164.1"/>
</dbReference>
<dbReference type="PROSITE" id="PS51257">
    <property type="entry name" value="PROKAR_LIPOPROTEIN"/>
    <property type="match status" value="1"/>
</dbReference>
<dbReference type="InterPro" id="IPR023415">
    <property type="entry name" value="LDLR_class-A_CS"/>
</dbReference>
<dbReference type="Gene3D" id="4.10.400.10">
    <property type="entry name" value="Low-density Lipoprotein Receptor"/>
    <property type="match status" value="2"/>
</dbReference>
<dbReference type="FunFam" id="4.10.400.10:FF:000002">
    <property type="entry name" value="Low-density lipoprotein receptor-related protein 1"/>
    <property type="match status" value="1"/>
</dbReference>
<protein>
    <submittedName>
        <fullName evidence="14">Low-density lipoprotein receptor-like</fullName>
    </submittedName>
</protein>
<reference evidence="14" key="1">
    <citation type="submission" date="2025-08" db="UniProtKB">
        <authorList>
            <consortium name="RefSeq"/>
        </authorList>
    </citation>
    <scope>IDENTIFICATION</scope>
    <source>
        <tissue evidence="14">Ear skin</tissue>
    </source>
</reference>
<feature type="chain" id="PRO_5034900301" evidence="12">
    <location>
        <begin position="26"/>
        <end position="131"/>
    </location>
</feature>
<dbReference type="GO" id="GO:0005886">
    <property type="term" value="C:plasma membrane"/>
    <property type="evidence" value="ECO:0007669"/>
    <property type="project" value="TreeGrafter"/>
</dbReference>
<proteinExistence type="inferred from homology"/>
<dbReference type="AlphaFoldDB" id="A0A8B8SYG8"/>
<dbReference type="InterPro" id="IPR051221">
    <property type="entry name" value="LDLR-related"/>
</dbReference>
<keyword evidence="3" id="KW-0812">Transmembrane</keyword>
<sequence>MERWAAAAACTLLLAFAACLAPASGRECHSDEFRCGQGHCIDASWRCDGVRDCMDGTDEIGCTRSTCLSTQFQCQSGGLCIPHSWVCDDEEDCQDGSDEQQHCLGPLDISFEEENGNSQNIHEFDFGVDIK</sequence>
<dbReference type="GO" id="GO:0016192">
    <property type="term" value="P:vesicle-mediated transport"/>
    <property type="evidence" value="ECO:0007669"/>
    <property type="project" value="UniProtKB-ARBA"/>
</dbReference>
<evidence type="ECO:0000256" key="4">
    <source>
        <dbReference type="ARBA" id="ARBA00022729"/>
    </source>
</evidence>
<keyword evidence="5" id="KW-0677">Repeat</keyword>
<feature type="disulfide bond" evidence="11">
    <location>
        <begin position="35"/>
        <end position="53"/>
    </location>
</feature>
<evidence type="ECO:0000256" key="6">
    <source>
        <dbReference type="ARBA" id="ARBA00022989"/>
    </source>
</evidence>
<dbReference type="SMART" id="SM00192">
    <property type="entry name" value="LDLa"/>
    <property type="match status" value="2"/>
</dbReference>
<dbReference type="PANTHER" id="PTHR22722">
    <property type="entry name" value="LOW-DENSITY LIPOPROTEIN RECEPTOR-RELATED PROTEIN 2-RELATED"/>
    <property type="match status" value="1"/>
</dbReference>
<comment type="subcellular location">
    <subcellularLocation>
        <location evidence="1">Membrane</location>
        <topology evidence="1">Single-pass membrane protein</topology>
    </subcellularLocation>
</comment>
<name>A0A8B8SYG8_CAMFR</name>
<evidence type="ECO:0000256" key="5">
    <source>
        <dbReference type="ARBA" id="ARBA00022737"/>
    </source>
</evidence>
<keyword evidence="6" id="KW-1133">Transmembrane helix</keyword>
<feature type="signal peptide" evidence="12">
    <location>
        <begin position="1"/>
        <end position="25"/>
    </location>
</feature>
<evidence type="ECO:0000256" key="10">
    <source>
        <dbReference type="ARBA" id="ARBA00023180"/>
    </source>
</evidence>
<evidence type="ECO:0000256" key="9">
    <source>
        <dbReference type="ARBA" id="ARBA00023170"/>
    </source>
</evidence>
<keyword evidence="13" id="KW-1185">Reference proteome</keyword>
<dbReference type="PRINTS" id="PR00261">
    <property type="entry name" value="LDLRECEPTOR"/>
</dbReference>
<dbReference type="KEGG" id="cfr:116663522"/>
<dbReference type="GO" id="GO:0043235">
    <property type="term" value="C:receptor complex"/>
    <property type="evidence" value="ECO:0007669"/>
    <property type="project" value="TreeGrafter"/>
</dbReference>
<dbReference type="PROSITE" id="PS50068">
    <property type="entry name" value="LDLRA_2"/>
    <property type="match status" value="2"/>
</dbReference>
<keyword evidence="10" id="KW-0325">Glycoprotein</keyword>
<keyword evidence="9" id="KW-0675">Receptor</keyword>
<dbReference type="CDD" id="cd00112">
    <property type="entry name" value="LDLa"/>
    <property type="match status" value="2"/>
</dbReference>
<dbReference type="GeneID" id="116663522"/>
<dbReference type="Pfam" id="PF00057">
    <property type="entry name" value="Ldl_recept_a"/>
    <property type="match status" value="2"/>
</dbReference>